<proteinExistence type="inferred from homology"/>
<name>A0A2N5CV72_9CAUL</name>
<evidence type="ECO:0000313" key="16">
    <source>
        <dbReference type="EMBL" id="AYV45476.1"/>
    </source>
</evidence>
<dbReference type="GO" id="GO:0016020">
    <property type="term" value="C:membrane"/>
    <property type="evidence" value="ECO:0007669"/>
    <property type="project" value="UniProtKB-SubCell"/>
</dbReference>
<dbReference type="KEGG" id="cfh:C1707_04015"/>
<keyword evidence="8" id="KW-0285">Flavoprotein</keyword>
<dbReference type="Proteomes" id="UP000281192">
    <property type="component" value="Chromosome"/>
</dbReference>
<dbReference type="Gene3D" id="3.20.20.70">
    <property type="entry name" value="Aldolase class I"/>
    <property type="match status" value="1"/>
</dbReference>
<dbReference type="InterPro" id="IPR012135">
    <property type="entry name" value="Dihydroorotate_DH_1_2"/>
</dbReference>
<dbReference type="InterPro" id="IPR005719">
    <property type="entry name" value="Dihydroorotate_DH_2"/>
</dbReference>
<dbReference type="PROSITE" id="PS00911">
    <property type="entry name" value="DHODEHASE_1"/>
    <property type="match status" value="1"/>
</dbReference>
<feature type="domain" description="Dihydroorotate dehydrogenase catalytic" evidence="15">
    <location>
        <begin position="43"/>
        <end position="340"/>
    </location>
</feature>
<organism evidence="17 18">
    <name type="scientific">Caulobacter flavus</name>
    <dbReference type="NCBI Taxonomy" id="1679497"/>
    <lineage>
        <taxon>Bacteria</taxon>
        <taxon>Pseudomonadati</taxon>
        <taxon>Pseudomonadota</taxon>
        <taxon>Alphaproteobacteria</taxon>
        <taxon>Caulobacterales</taxon>
        <taxon>Caulobacteraceae</taxon>
        <taxon>Caulobacter</taxon>
    </lineage>
</organism>
<dbReference type="PANTHER" id="PTHR48109:SF4">
    <property type="entry name" value="DIHYDROOROTATE DEHYDROGENASE (QUINONE), MITOCHONDRIAL"/>
    <property type="match status" value="1"/>
</dbReference>
<dbReference type="Pfam" id="PF01180">
    <property type="entry name" value="DHO_dh"/>
    <property type="match status" value="1"/>
</dbReference>
<keyword evidence="9" id="KW-0288">FMN</keyword>
<protein>
    <recommendedName>
        <fullName evidence="7 14">Dihydroorotate dehydrogenase (quinone)</fullName>
        <ecNumber evidence="6 14">1.3.5.2</ecNumber>
    </recommendedName>
</protein>
<evidence type="ECO:0000256" key="2">
    <source>
        <dbReference type="ARBA" id="ARBA00003125"/>
    </source>
</evidence>
<dbReference type="InterPro" id="IPR005720">
    <property type="entry name" value="Dihydroorotate_DH_cat"/>
</dbReference>
<dbReference type="EC" id="1.3.5.2" evidence="6 14"/>
<dbReference type="PROSITE" id="PS00912">
    <property type="entry name" value="DHODEHASE_2"/>
    <property type="match status" value="1"/>
</dbReference>
<evidence type="ECO:0000259" key="15">
    <source>
        <dbReference type="Pfam" id="PF01180"/>
    </source>
</evidence>
<comment type="catalytic activity">
    <reaction evidence="13">
        <text>(S)-dihydroorotate + a quinone = orotate + a quinol</text>
        <dbReference type="Rhea" id="RHEA:30187"/>
        <dbReference type="ChEBI" id="CHEBI:24646"/>
        <dbReference type="ChEBI" id="CHEBI:30839"/>
        <dbReference type="ChEBI" id="CHEBI:30864"/>
        <dbReference type="ChEBI" id="CHEBI:132124"/>
        <dbReference type="EC" id="1.3.5.2"/>
    </reaction>
</comment>
<dbReference type="EMBL" id="CP026100">
    <property type="protein sequence ID" value="AYV45476.1"/>
    <property type="molecule type" value="Genomic_DNA"/>
</dbReference>
<evidence type="ECO:0000313" key="18">
    <source>
        <dbReference type="Proteomes" id="UP000234483"/>
    </source>
</evidence>
<evidence type="ECO:0000256" key="1">
    <source>
        <dbReference type="ARBA" id="ARBA00001917"/>
    </source>
</evidence>
<dbReference type="GO" id="GO:0044205">
    <property type="term" value="P:'de novo' UMP biosynthetic process"/>
    <property type="evidence" value="ECO:0007669"/>
    <property type="project" value="UniProtKB-UniPathway"/>
</dbReference>
<evidence type="ECO:0000256" key="13">
    <source>
        <dbReference type="ARBA" id="ARBA00048639"/>
    </source>
</evidence>
<comment type="cofactor">
    <cofactor evidence="1">
        <name>FMN</name>
        <dbReference type="ChEBI" id="CHEBI:58210"/>
    </cofactor>
</comment>
<evidence type="ECO:0000313" key="17">
    <source>
        <dbReference type="EMBL" id="PLR17708.1"/>
    </source>
</evidence>
<dbReference type="EMBL" id="PJRQ01000017">
    <property type="protein sequence ID" value="PLR17708.1"/>
    <property type="molecule type" value="Genomic_DNA"/>
</dbReference>
<dbReference type="InterPro" id="IPR050074">
    <property type="entry name" value="DHO_dehydrogenase"/>
</dbReference>
<keyword evidence="11" id="KW-0560">Oxidoreductase</keyword>
<evidence type="ECO:0000256" key="5">
    <source>
        <dbReference type="ARBA" id="ARBA00005359"/>
    </source>
</evidence>
<dbReference type="InterPro" id="IPR013785">
    <property type="entry name" value="Aldolase_TIM"/>
</dbReference>
<dbReference type="GO" id="GO:0006207">
    <property type="term" value="P:'de novo' pyrimidine nucleobase biosynthetic process"/>
    <property type="evidence" value="ECO:0007669"/>
    <property type="project" value="UniProtKB-UniRule"/>
</dbReference>
<dbReference type="PIRSF" id="PIRSF000164">
    <property type="entry name" value="DHO_oxidase"/>
    <property type="match status" value="1"/>
</dbReference>
<evidence type="ECO:0000256" key="10">
    <source>
        <dbReference type="ARBA" id="ARBA00022975"/>
    </source>
</evidence>
<keyword evidence="10" id="KW-0665">Pyrimidine biosynthesis</keyword>
<dbReference type="SUPFAM" id="SSF51395">
    <property type="entry name" value="FMN-linked oxidoreductases"/>
    <property type="match status" value="1"/>
</dbReference>
<accession>A0A2N5CV72</accession>
<gene>
    <name evidence="16" type="ORF">C1707_04015</name>
    <name evidence="17" type="ORF">CFHF_09730</name>
</gene>
<evidence type="ECO:0000256" key="4">
    <source>
        <dbReference type="ARBA" id="ARBA00005161"/>
    </source>
</evidence>
<dbReference type="RefSeq" id="WP_101712817.1">
    <property type="nucleotide sequence ID" value="NZ_CP026100.1"/>
</dbReference>
<dbReference type="PANTHER" id="PTHR48109">
    <property type="entry name" value="DIHYDROOROTATE DEHYDROGENASE (QUINONE), MITOCHONDRIAL-RELATED"/>
    <property type="match status" value="1"/>
</dbReference>
<evidence type="ECO:0000256" key="11">
    <source>
        <dbReference type="ARBA" id="ARBA00023002"/>
    </source>
</evidence>
<dbReference type="Proteomes" id="UP000234483">
    <property type="component" value="Unassembled WGS sequence"/>
</dbReference>
<comment type="pathway">
    <text evidence="4">Pyrimidine metabolism; UMP biosynthesis via de novo pathway; orotate from (S)-dihydroorotate (quinone route): step 1/1.</text>
</comment>
<dbReference type="GO" id="GO:0005737">
    <property type="term" value="C:cytoplasm"/>
    <property type="evidence" value="ECO:0007669"/>
    <property type="project" value="InterPro"/>
</dbReference>
<evidence type="ECO:0000256" key="7">
    <source>
        <dbReference type="ARBA" id="ARBA00018366"/>
    </source>
</evidence>
<sequence>MALHDIAARALRALDPEDAHGWAIRGLKWGLGPRDGGVDDPILATSVAGLPLANCVGLAAGFDKNAEVPDAMLAAGFGFVEAGTVTPLAQAGNPRPRLFRLTEDQAVINRMGFNNEGLEPFAARLAARKHAHADRLGVFGANIGANKDATDRIGDYVTGLTRLWGLSDYFTVNISSPNTPGLRALQTKAALEELLGRLAEARAGLNKDGADYPIFLKVAPDLEEGEVEAIVEAVLASGLNGIIVSNTTIARPDTLKSAQKGEGGGLSGAPLRVASTRVLGEFHAIARGRTALIGAGGIASGADALAKIKAGACAVQLYSALVYGGPGLVVRIKKDLAARLRAEGFASVSDAIGTA</sequence>
<evidence type="ECO:0000256" key="3">
    <source>
        <dbReference type="ARBA" id="ARBA00004370"/>
    </source>
</evidence>
<comment type="function">
    <text evidence="2">Catalyzes the conversion of dihydroorotate to orotate with quinone as electron acceptor.</text>
</comment>
<evidence type="ECO:0000256" key="8">
    <source>
        <dbReference type="ARBA" id="ARBA00022630"/>
    </source>
</evidence>
<dbReference type="CDD" id="cd04738">
    <property type="entry name" value="DHOD_2_like"/>
    <property type="match status" value="1"/>
</dbReference>
<dbReference type="NCBIfam" id="TIGR01036">
    <property type="entry name" value="pyrD_sub2"/>
    <property type="match status" value="1"/>
</dbReference>
<keyword evidence="19" id="KW-1185">Reference proteome</keyword>
<evidence type="ECO:0000256" key="9">
    <source>
        <dbReference type="ARBA" id="ARBA00022643"/>
    </source>
</evidence>
<evidence type="ECO:0000313" key="19">
    <source>
        <dbReference type="Proteomes" id="UP000281192"/>
    </source>
</evidence>
<evidence type="ECO:0000256" key="12">
    <source>
        <dbReference type="ARBA" id="ARBA00023136"/>
    </source>
</evidence>
<comment type="subcellular location">
    <subcellularLocation>
        <location evidence="3">Membrane</location>
    </subcellularLocation>
</comment>
<dbReference type="OrthoDB" id="9802377at2"/>
<reference evidence="17 18" key="1">
    <citation type="submission" date="2017-12" db="EMBL/GenBank/DDBJ databases">
        <title>The genome sequence of Caulobacter flavus CGMCC1 15093.</title>
        <authorList>
            <person name="Gao J."/>
            <person name="Mao X."/>
            <person name="Sun J."/>
        </authorList>
    </citation>
    <scope>NUCLEOTIDE SEQUENCE [LARGE SCALE GENOMIC DNA]</scope>
    <source>
        <strain evidence="17 18">CGMCC1 15093</strain>
    </source>
</reference>
<comment type="similarity">
    <text evidence="5">Belongs to the dihydroorotate dehydrogenase family. Type 2 subfamily.</text>
</comment>
<evidence type="ECO:0000256" key="14">
    <source>
        <dbReference type="NCBIfam" id="TIGR01036"/>
    </source>
</evidence>
<dbReference type="GO" id="GO:0106430">
    <property type="term" value="F:dihydroorotate dehydrogenase (quinone) activity"/>
    <property type="evidence" value="ECO:0007669"/>
    <property type="project" value="UniProtKB-EC"/>
</dbReference>
<keyword evidence="12" id="KW-0472">Membrane</keyword>
<dbReference type="NCBIfam" id="NF003652">
    <property type="entry name" value="PRK05286.2-5"/>
    <property type="match status" value="1"/>
</dbReference>
<dbReference type="InterPro" id="IPR001295">
    <property type="entry name" value="Dihydroorotate_DH_CS"/>
</dbReference>
<evidence type="ECO:0000256" key="6">
    <source>
        <dbReference type="ARBA" id="ARBA00012791"/>
    </source>
</evidence>
<dbReference type="AlphaFoldDB" id="A0A2N5CV72"/>
<dbReference type="NCBIfam" id="NF003645">
    <property type="entry name" value="PRK05286.1-2"/>
    <property type="match status" value="1"/>
</dbReference>
<dbReference type="UniPathway" id="UPA00070">
    <property type="reaction ID" value="UER00946"/>
</dbReference>
<reference evidence="16 19" key="2">
    <citation type="submission" date="2018-01" db="EMBL/GenBank/DDBJ databases">
        <title>Complete genome sequence of Caulobacter flavus RHGG3.</title>
        <authorList>
            <person name="Yang E."/>
        </authorList>
    </citation>
    <scope>NUCLEOTIDE SEQUENCE [LARGE SCALE GENOMIC DNA]</scope>
    <source>
        <strain evidence="16 19">RHGG3</strain>
    </source>
</reference>